<feature type="compositionally biased region" description="Basic residues" evidence="1">
    <location>
        <begin position="751"/>
        <end position="770"/>
    </location>
</feature>
<dbReference type="GO" id="GO:0004672">
    <property type="term" value="F:protein kinase activity"/>
    <property type="evidence" value="ECO:0007669"/>
    <property type="project" value="InterPro"/>
</dbReference>
<feature type="compositionally biased region" description="Basic and acidic residues" evidence="1">
    <location>
        <begin position="710"/>
        <end position="750"/>
    </location>
</feature>
<dbReference type="InterPro" id="IPR000719">
    <property type="entry name" value="Prot_kinase_dom"/>
</dbReference>
<feature type="compositionally biased region" description="Polar residues" evidence="1">
    <location>
        <begin position="336"/>
        <end position="363"/>
    </location>
</feature>
<reference evidence="3 4" key="1">
    <citation type="submission" date="2019-03" db="EMBL/GenBank/DDBJ databases">
        <title>Single cell metagenomics reveals metabolic interactions within the superorganism composed of flagellate Streblomastix strix and complex community of Bacteroidetes bacteria on its surface.</title>
        <authorList>
            <person name="Treitli S.C."/>
            <person name="Kolisko M."/>
            <person name="Husnik F."/>
            <person name="Keeling P."/>
            <person name="Hampl V."/>
        </authorList>
    </citation>
    <scope>NUCLEOTIDE SEQUENCE [LARGE SCALE GENOMIC DNA]</scope>
    <source>
        <strain evidence="3">ST1C</strain>
    </source>
</reference>
<feature type="compositionally biased region" description="Basic and acidic residues" evidence="1">
    <location>
        <begin position="477"/>
        <end position="496"/>
    </location>
</feature>
<dbReference type="EMBL" id="SNRW01010036">
    <property type="protein sequence ID" value="KAA6377113.1"/>
    <property type="molecule type" value="Genomic_DNA"/>
</dbReference>
<feature type="region of interest" description="Disordered" evidence="1">
    <location>
        <begin position="457"/>
        <end position="862"/>
    </location>
</feature>
<dbReference type="InterPro" id="IPR011009">
    <property type="entry name" value="Kinase-like_dom_sf"/>
</dbReference>
<feature type="compositionally biased region" description="Low complexity" evidence="1">
    <location>
        <begin position="579"/>
        <end position="599"/>
    </location>
</feature>
<evidence type="ECO:0000313" key="4">
    <source>
        <dbReference type="Proteomes" id="UP000324800"/>
    </source>
</evidence>
<evidence type="ECO:0000313" key="3">
    <source>
        <dbReference type="EMBL" id="KAA6377113.1"/>
    </source>
</evidence>
<evidence type="ECO:0000256" key="1">
    <source>
        <dbReference type="SAM" id="MobiDB-lite"/>
    </source>
</evidence>
<sequence length="862" mass="97663">MNDELILQQLDCRVLQSLGRGSFGRVYLVDPGDGKPHAAKVINRQDFNTREWEAASRLASLNLDNEFILKFDGLQQTTGCVVLLMEYANLQETLEDVVNAPTGPIAEEIVGTIILQILEGVRTVHSAGLVHRDLKPKHILMHNPIATTETTSDSTSENDPNNVVIIKLCDFSLARSCTPFDLASTHCGTPLYMAPEVLLGTGKFDQKADIWPIGIIMYQLLAKQHPFNIGSITELMQSVQSPLPTLENVSYLCWDLLTNLLQFHPLRRFTSEQALSHPFMQSLKENHSVLSLQQYRQILGKNSKPIRPLPPDLEPSGFFTMTRSVESRPRTGLGGNNSQQDSVSGSIAGMTSNASHVGQSQVGMTGGQVEEQQIVNENGIQFGINTPKMGQDVGVSLVGPDGRRMVVVVEEKLCIFCHKKISSDIYGDHLEQHLREQNGQMDVNLNGKEDGENEIQEIGSASKVSSSSGNERGRRKQRDEEIRMREKDGKDRERDQNQQQDGDGNDKKDKRRKEDKKKKEKEEDKKRKKKEQDKNKKHKHDKSRDRNEKRRKSKSGERDSKDKKSKDEKKKKKDKDNEQSNINDNTNNNNNNNNQTTSKNTKRDANIKDKDGRSSHKNNKQERGRATAPPSSAHKDRHNHHSGAPHPAPQQIGMNRSKKRGGATRESSRGSNKDNKHSGSPKNKDDSRETKDGKDAKRKSRIVSSSPLTEGRKLHSAEPENRRQKIGDKKKDKADKERKKDDKSIDELDKKHRKKHGKHSNVRQSKKHMRERPTRAKTTEPPRYRKNDGDRAKTAEPREDSEDFFKNYQKGKKDEKQKNQENEKERKEDRDVDKIVDGAEDRNEGERITSNDPLGAQINTDE</sequence>
<feature type="domain" description="Protein kinase" evidence="2">
    <location>
        <begin position="12"/>
        <end position="280"/>
    </location>
</feature>
<feature type="compositionally biased region" description="Basic and acidic residues" evidence="1">
    <location>
        <begin position="771"/>
        <end position="798"/>
    </location>
</feature>
<feature type="compositionally biased region" description="Basic and acidic residues" evidence="1">
    <location>
        <begin position="520"/>
        <end position="534"/>
    </location>
</feature>
<feature type="compositionally biased region" description="Basic and acidic residues" evidence="1">
    <location>
        <begin position="666"/>
        <end position="695"/>
    </location>
</feature>
<feature type="region of interest" description="Disordered" evidence="1">
    <location>
        <begin position="325"/>
        <end position="365"/>
    </location>
</feature>
<dbReference type="PANTHER" id="PTHR24345">
    <property type="entry name" value="SERINE/THREONINE-PROTEIN KINASE PLK"/>
    <property type="match status" value="1"/>
</dbReference>
<dbReference type="Pfam" id="PF00069">
    <property type="entry name" value="Pkinase"/>
    <property type="match status" value="1"/>
</dbReference>
<gene>
    <name evidence="3" type="ORF">EZS28_027360</name>
</gene>
<keyword evidence="3" id="KW-0808">Transferase</keyword>
<dbReference type="SUPFAM" id="SSF56112">
    <property type="entry name" value="Protein kinase-like (PK-like)"/>
    <property type="match status" value="1"/>
</dbReference>
<feature type="compositionally biased region" description="Polar residues" evidence="1">
    <location>
        <begin position="850"/>
        <end position="862"/>
    </location>
</feature>
<comment type="caution">
    <text evidence="3">The sequence shown here is derived from an EMBL/GenBank/DDBJ whole genome shotgun (WGS) entry which is preliminary data.</text>
</comment>
<feature type="compositionally biased region" description="Basic and acidic residues" evidence="1">
    <location>
        <begin position="811"/>
        <end position="849"/>
    </location>
</feature>
<dbReference type="PROSITE" id="PS50011">
    <property type="entry name" value="PROTEIN_KINASE_DOM"/>
    <property type="match status" value="1"/>
</dbReference>
<feature type="compositionally biased region" description="Basic residues" evidence="1">
    <location>
        <begin position="509"/>
        <end position="519"/>
    </location>
</feature>
<dbReference type="GO" id="GO:0005634">
    <property type="term" value="C:nucleus"/>
    <property type="evidence" value="ECO:0007669"/>
    <property type="project" value="TreeGrafter"/>
</dbReference>
<evidence type="ECO:0000259" key="2">
    <source>
        <dbReference type="PROSITE" id="PS50011"/>
    </source>
</evidence>
<proteinExistence type="predicted"/>
<dbReference type="Proteomes" id="UP000324800">
    <property type="component" value="Unassembled WGS sequence"/>
</dbReference>
<dbReference type="AlphaFoldDB" id="A0A5J4V3Q1"/>
<keyword evidence="3" id="KW-0418">Kinase</keyword>
<feature type="compositionally biased region" description="Basic and acidic residues" evidence="1">
    <location>
        <begin position="601"/>
        <end position="625"/>
    </location>
</feature>
<protein>
    <submittedName>
        <fullName evidence="3">Putative ulk kinase</fullName>
    </submittedName>
</protein>
<name>A0A5J4V3Q1_9EUKA</name>
<dbReference type="Gene3D" id="1.10.510.10">
    <property type="entry name" value="Transferase(Phosphotransferase) domain 1"/>
    <property type="match status" value="1"/>
</dbReference>
<dbReference type="GO" id="GO:0005524">
    <property type="term" value="F:ATP binding"/>
    <property type="evidence" value="ECO:0007669"/>
    <property type="project" value="InterPro"/>
</dbReference>
<accession>A0A5J4V3Q1</accession>
<organism evidence="3 4">
    <name type="scientific">Streblomastix strix</name>
    <dbReference type="NCBI Taxonomy" id="222440"/>
    <lineage>
        <taxon>Eukaryota</taxon>
        <taxon>Metamonada</taxon>
        <taxon>Preaxostyla</taxon>
        <taxon>Oxymonadida</taxon>
        <taxon>Streblomastigidae</taxon>
        <taxon>Streblomastix</taxon>
    </lineage>
</organism>
<feature type="compositionally biased region" description="Basic and acidic residues" evidence="1">
    <location>
        <begin position="542"/>
        <end position="578"/>
    </location>
</feature>